<comment type="caution">
    <text evidence="7">The sequence shown here is derived from an EMBL/GenBank/DDBJ whole genome shotgun (WGS) entry which is preliminary data.</text>
</comment>
<dbReference type="EC" id="1.5.1.-" evidence="6"/>
<dbReference type="EMBL" id="VOQS01000005">
    <property type="protein sequence ID" value="TXC79459.1"/>
    <property type="molecule type" value="Genomic_DNA"/>
</dbReference>
<evidence type="ECO:0000313" key="9">
    <source>
        <dbReference type="Proteomes" id="UP001481677"/>
    </source>
</evidence>
<organism evidence="7 8">
    <name type="scientific">Paraburkholderia azotifigens</name>
    <dbReference type="NCBI Taxonomy" id="2057004"/>
    <lineage>
        <taxon>Bacteria</taxon>
        <taxon>Pseudomonadati</taxon>
        <taxon>Pseudomonadota</taxon>
        <taxon>Betaproteobacteria</taxon>
        <taxon>Burkholderiales</taxon>
        <taxon>Burkholderiaceae</taxon>
        <taxon>Paraburkholderia</taxon>
    </lineage>
</organism>
<dbReference type="Pfam" id="PF01613">
    <property type="entry name" value="Flavin_Reduct"/>
    <property type="match status" value="1"/>
</dbReference>
<dbReference type="SMART" id="SM00903">
    <property type="entry name" value="Flavin_Reduct"/>
    <property type="match status" value="1"/>
</dbReference>
<dbReference type="EMBL" id="JAZHGA010000001">
    <property type="protein sequence ID" value="MEM5338129.1"/>
    <property type="molecule type" value="Genomic_DNA"/>
</dbReference>
<reference evidence="7 8" key="1">
    <citation type="journal article" date="2018" name="Int. J. Syst. Evol. Microbiol.">
        <title>Paraburkholderia azotifigens sp. nov., a nitrogen-fixing bacterium isolated from paddy soil.</title>
        <authorList>
            <person name="Choi G.M."/>
            <person name="Im W.T."/>
        </authorList>
    </citation>
    <scope>NUCLEOTIDE SEQUENCE [LARGE SCALE GENOMIC DNA]</scope>
    <source>
        <strain evidence="7 8">NF 2-5-3</strain>
    </source>
</reference>
<dbReference type="PANTHER" id="PTHR33798:SF5">
    <property type="entry name" value="FLAVIN REDUCTASE LIKE DOMAIN-CONTAINING PROTEIN"/>
    <property type="match status" value="1"/>
</dbReference>
<keyword evidence="9" id="KW-1185">Reference proteome</keyword>
<dbReference type="RefSeq" id="WP_147237162.1">
    <property type="nucleotide sequence ID" value="NZ_JAZHFZ010000001.1"/>
</dbReference>
<evidence type="ECO:0000256" key="1">
    <source>
        <dbReference type="ARBA" id="ARBA00001917"/>
    </source>
</evidence>
<evidence type="ECO:0000259" key="5">
    <source>
        <dbReference type="SMART" id="SM00903"/>
    </source>
</evidence>
<comment type="cofactor">
    <cofactor evidence="1">
        <name>FMN</name>
        <dbReference type="ChEBI" id="CHEBI:58210"/>
    </cofactor>
</comment>
<proteinExistence type="inferred from homology"/>
<dbReference type="PANTHER" id="PTHR33798">
    <property type="entry name" value="FLAVOPROTEIN OXYGENASE"/>
    <property type="match status" value="1"/>
</dbReference>
<dbReference type="GO" id="GO:0010181">
    <property type="term" value="F:FMN binding"/>
    <property type="evidence" value="ECO:0007669"/>
    <property type="project" value="InterPro"/>
</dbReference>
<dbReference type="Gene3D" id="2.30.110.10">
    <property type="entry name" value="Electron Transport, Fmn-binding Protein, Chain A"/>
    <property type="match status" value="1"/>
</dbReference>
<evidence type="ECO:0000256" key="4">
    <source>
        <dbReference type="ARBA" id="ARBA00038054"/>
    </source>
</evidence>
<name>A0A5C6V2U8_9BURK</name>
<dbReference type="InterPro" id="IPR012349">
    <property type="entry name" value="Split_barrel_FMN-bd"/>
</dbReference>
<dbReference type="GO" id="GO:0016646">
    <property type="term" value="F:oxidoreductase activity, acting on the CH-NH group of donors, NAD or NADP as acceptor"/>
    <property type="evidence" value="ECO:0007669"/>
    <property type="project" value="UniProtKB-ARBA"/>
</dbReference>
<protein>
    <submittedName>
        <fullName evidence="7">Flavin reductase family protein</fullName>
        <ecNumber evidence="6">1.5.1.-</ecNumber>
    </submittedName>
</protein>
<reference evidence="7" key="2">
    <citation type="submission" date="2019-08" db="EMBL/GenBank/DDBJ databases">
        <authorList>
            <person name="Im W.-T."/>
        </authorList>
    </citation>
    <scope>NUCLEOTIDE SEQUENCE</scope>
    <source>
        <strain evidence="7">NF 2-5-3</strain>
    </source>
</reference>
<dbReference type="SUPFAM" id="SSF50475">
    <property type="entry name" value="FMN-binding split barrel"/>
    <property type="match status" value="1"/>
</dbReference>
<evidence type="ECO:0000256" key="3">
    <source>
        <dbReference type="ARBA" id="ARBA00022643"/>
    </source>
</evidence>
<comment type="similarity">
    <text evidence="4">Belongs to the flavoredoxin family.</text>
</comment>
<gene>
    <name evidence="7" type="ORF">FRZ40_34300</name>
    <name evidence="6" type="ORF">V4C56_00645</name>
</gene>
<keyword evidence="3" id="KW-0288">FMN</keyword>
<keyword evidence="2" id="KW-0285">Flavoprotein</keyword>
<feature type="domain" description="Flavin reductase like" evidence="5">
    <location>
        <begin position="30"/>
        <end position="184"/>
    </location>
</feature>
<sequence length="221" mass="24469">MLAPLVDEEGKVEFDFEAIDAKQRYKLLGAAITPRPIAWVSTLGEHGELNAAPFSFFNAFGEDPPVLGFSILHRSATDRKDTGENVRREREFVVNLVGESNLDDMNVTAIDFPPDRSEFIEAGLVAAPSTRIRTPRIAHSPVSFECRLFDIVELGPSRSLVLGEVLTMHIVDAAVIDAQKAYIDARKLRLIGRGEPNTYVRTNDTIRLPAIALQSWTGRPV</sequence>
<accession>A0A5C6V2U8</accession>
<dbReference type="AlphaFoldDB" id="A0A5C6V2U8"/>
<evidence type="ECO:0000313" key="8">
    <source>
        <dbReference type="Proteomes" id="UP000321776"/>
    </source>
</evidence>
<reference evidence="6 9" key="3">
    <citation type="submission" date="2024-01" db="EMBL/GenBank/DDBJ databases">
        <title>The diversity of rhizobia nodulating Mimosa spp. in eleven states of Brazil covering several biomes is determined by host plant, location, and edaphic factors.</title>
        <authorList>
            <person name="Rouws L."/>
            <person name="Barauna A."/>
            <person name="Beukes C."/>
            <person name="De Faria S.M."/>
            <person name="Gross E."/>
            <person name="Dos Reis Junior F.B."/>
            <person name="Simon M."/>
            <person name="Maluk M."/>
            <person name="Odee D.W."/>
            <person name="Kenicer G."/>
            <person name="Young J.P.W."/>
            <person name="Reis V.M."/>
            <person name="Zilli J."/>
            <person name="James E.K."/>
        </authorList>
    </citation>
    <scope>NUCLEOTIDE SEQUENCE [LARGE SCALE GENOMIC DNA]</scope>
    <source>
        <strain evidence="6 9">JPY530</strain>
    </source>
</reference>
<evidence type="ECO:0000313" key="6">
    <source>
        <dbReference type="EMBL" id="MEM5338129.1"/>
    </source>
</evidence>
<dbReference type="Proteomes" id="UP000321776">
    <property type="component" value="Unassembled WGS sequence"/>
</dbReference>
<dbReference type="InterPro" id="IPR002563">
    <property type="entry name" value="Flavin_Rdtase-like_dom"/>
</dbReference>
<evidence type="ECO:0000313" key="7">
    <source>
        <dbReference type="EMBL" id="TXC79459.1"/>
    </source>
</evidence>
<evidence type="ECO:0000256" key="2">
    <source>
        <dbReference type="ARBA" id="ARBA00022630"/>
    </source>
</evidence>
<dbReference type="Proteomes" id="UP001481677">
    <property type="component" value="Unassembled WGS sequence"/>
</dbReference>
<keyword evidence="6" id="KW-0560">Oxidoreductase</keyword>